<name>A0A5N6ENL0_9EURO</name>
<organism evidence="1 2">
    <name type="scientific">Aspergillus novoparasiticus</name>
    <dbReference type="NCBI Taxonomy" id="986946"/>
    <lineage>
        <taxon>Eukaryota</taxon>
        <taxon>Fungi</taxon>
        <taxon>Dikarya</taxon>
        <taxon>Ascomycota</taxon>
        <taxon>Pezizomycotina</taxon>
        <taxon>Eurotiomycetes</taxon>
        <taxon>Eurotiomycetidae</taxon>
        <taxon>Eurotiales</taxon>
        <taxon>Aspergillaceae</taxon>
        <taxon>Aspergillus</taxon>
        <taxon>Aspergillus subgen. Circumdati</taxon>
    </lineage>
</organism>
<accession>A0A5N6ENL0</accession>
<sequence>MRMCHRQVRSTQTIVDLACSVAYLSPCQLLKTACGGFINIILLIRWWQISFLLIS</sequence>
<keyword evidence="2" id="KW-1185">Reference proteome</keyword>
<dbReference type="Proteomes" id="UP000326799">
    <property type="component" value="Unassembled WGS sequence"/>
</dbReference>
<evidence type="ECO:0000313" key="1">
    <source>
        <dbReference type="EMBL" id="KAB8219202.1"/>
    </source>
</evidence>
<protein>
    <submittedName>
        <fullName evidence="1">Uncharacterized protein</fullName>
    </submittedName>
</protein>
<evidence type="ECO:0000313" key="2">
    <source>
        <dbReference type="Proteomes" id="UP000326799"/>
    </source>
</evidence>
<dbReference type="EMBL" id="ML733441">
    <property type="protein sequence ID" value="KAB8219202.1"/>
    <property type="molecule type" value="Genomic_DNA"/>
</dbReference>
<gene>
    <name evidence="1" type="ORF">BDV33DRAFT_174203</name>
</gene>
<proteinExistence type="predicted"/>
<reference evidence="1 2" key="1">
    <citation type="submission" date="2019-04" db="EMBL/GenBank/DDBJ databases">
        <title>Fungal friends and foes A comparative genomics study of 23 Aspergillus species from section Flavi.</title>
        <authorList>
            <consortium name="DOE Joint Genome Institute"/>
            <person name="Kjaerbolling I."/>
            <person name="Vesth T.C."/>
            <person name="Frisvad J.C."/>
            <person name="Nybo J.L."/>
            <person name="Theobald S."/>
            <person name="Kildgaard S."/>
            <person name="Petersen T.I."/>
            <person name="Kuo A."/>
            <person name="Sato A."/>
            <person name="Lyhne E.K."/>
            <person name="Kogle M.E."/>
            <person name="Wiebenga A."/>
            <person name="Kun R.S."/>
            <person name="Lubbers R.J."/>
            <person name="Makela M.R."/>
            <person name="Barry K."/>
            <person name="Chovatia M."/>
            <person name="Clum A."/>
            <person name="Daum C."/>
            <person name="Haridas S."/>
            <person name="He G."/>
            <person name="LaButti K."/>
            <person name="Lipzen A."/>
            <person name="Mondo S."/>
            <person name="Pangilinan J."/>
            <person name="Riley R."/>
            <person name="Salamov A."/>
            <person name="Simmons B.A."/>
            <person name="Magnuson J.K."/>
            <person name="Henrissat B."/>
            <person name="Mortensen U.H."/>
            <person name="Larsen T.O."/>
            <person name="De vries R.P."/>
            <person name="Grigoriev I.V."/>
            <person name="Machida M."/>
            <person name="Baker S.E."/>
            <person name="Andersen M.R."/>
        </authorList>
    </citation>
    <scope>NUCLEOTIDE SEQUENCE [LARGE SCALE GENOMIC DNA]</scope>
    <source>
        <strain evidence="1 2">CBS 126849</strain>
    </source>
</reference>
<dbReference type="AlphaFoldDB" id="A0A5N6ENL0"/>